<dbReference type="SMART" id="SM00213">
    <property type="entry name" value="UBQ"/>
    <property type="match status" value="1"/>
</dbReference>
<dbReference type="InterPro" id="IPR015940">
    <property type="entry name" value="UBA"/>
</dbReference>
<dbReference type="SUPFAM" id="SSF46934">
    <property type="entry name" value="UBA-like"/>
    <property type="match status" value="1"/>
</dbReference>
<dbReference type="CDD" id="cd14310">
    <property type="entry name" value="UBA_cnDdi1_like"/>
    <property type="match status" value="1"/>
</dbReference>
<evidence type="ECO:0000256" key="2">
    <source>
        <dbReference type="ARBA" id="ARBA00009136"/>
    </source>
</evidence>
<dbReference type="InterPro" id="IPR009060">
    <property type="entry name" value="UBA-like_sf"/>
</dbReference>
<dbReference type="InterPro" id="IPR029071">
    <property type="entry name" value="Ubiquitin-like_domsf"/>
</dbReference>
<dbReference type="SMART" id="SM00165">
    <property type="entry name" value="UBA"/>
    <property type="match status" value="1"/>
</dbReference>
<evidence type="ECO:0000256" key="3">
    <source>
        <dbReference type="ARBA" id="ARBA00011128"/>
    </source>
</evidence>
<feature type="compositionally biased region" description="Polar residues" evidence="9">
    <location>
        <begin position="335"/>
        <end position="349"/>
    </location>
</feature>
<feature type="domain" description="UBA" evidence="10">
    <location>
        <begin position="361"/>
        <end position="401"/>
    </location>
</feature>
<dbReference type="Gene3D" id="2.40.70.10">
    <property type="entry name" value="Acid Proteases"/>
    <property type="match status" value="1"/>
</dbReference>
<evidence type="ECO:0000256" key="1">
    <source>
        <dbReference type="ARBA" id="ARBA00003231"/>
    </source>
</evidence>
<name>A0AA48IF41_9TREE</name>
<dbReference type="CDD" id="cd05479">
    <property type="entry name" value="RP_DDI"/>
    <property type="match status" value="1"/>
</dbReference>
<dbReference type="Proteomes" id="UP001233271">
    <property type="component" value="Chromosome 3"/>
</dbReference>
<dbReference type="PROSITE" id="PS50030">
    <property type="entry name" value="UBA"/>
    <property type="match status" value="1"/>
</dbReference>
<dbReference type="InterPro" id="IPR021109">
    <property type="entry name" value="Peptidase_aspartic_dom_sf"/>
</dbReference>
<evidence type="ECO:0000313" key="12">
    <source>
        <dbReference type="EMBL" id="BEI90181.1"/>
    </source>
</evidence>
<dbReference type="PANTHER" id="PTHR15397">
    <property type="entry name" value="SODIUM-GLUCOSE COTRANSPORTER REGULATORY PROTEIN -RELATED"/>
    <property type="match status" value="1"/>
</dbReference>
<protein>
    <recommendedName>
        <fullName evidence="4">DNA damage-inducible protein 1</fullName>
    </recommendedName>
</protein>
<accession>A0AA48IF41</accession>
<organism evidence="12 13">
    <name type="scientific">Cutaneotrichosporon cavernicola</name>
    <dbReference type="NCBI Taxonomy" id="279322"/>
    <lineage>
        <taxon>Eukaryota</taxon>
        <taxon>Fungi</taxon>
        <taxon>Dikarya</taxon>
        <taxon>Basidiomycota</taxon>
        <taxon>Agaricomycotina</taxon>
        <taxon>Tremellomycetes</taxon>
        <taxon>Trichosporonales</taxon>
        <taxon>Trichosporonaceae</taxon>
        <taxon>Cutaneotrichosporon</taxon>
    </lineage>
</organism>
<evidence type="ECO:0000256" key="5">
    <source>
        <dbReference type="ARBA" id="ARBA00022670"/>
    </source>
</evidence>
<evidence type="ECO:0000259" key="10">
    <source>
        <dbReference type="PROSITE" id="PS50030"/>
    </source>
</evidence>
<dbReference type="GO" id="GO:0006508">
    <property type="term" value="P:proteolysis"/>
    <property type="evidence" value="ECO:0007669"/>
    <property type="project" value="UniProtKB-KW"/>
</dbReference>
<dbReference type="KEGG" id="ccac:CcaHIS019_0302510"/>
<keyword evidence="6" id="KW-0064">Aspartyl protease</keyword>
<dbReference type="Gene3D" id="3.10.20.90">
    <property type="entry name" value="Phosphatidylinositol 3-kinase Catalytic Subunit, Chain A, domain 1"/>
    <property type="match status" value="1"/>
</dbReference>
<comment type="similarity">
    <text evidence="2">Belongs to the DDI1 family.</text>
</comment>
<evidence type="ECO:0000313" key="13">
    <source>
        <dbReference type="Proteomes" id="UP001233271"/>
    </source>
</evidence>
<keyword evidence="13" id="KW-1185">Reference proteome</keyword>
<keyword evidence="7" id="KW-0378">Hydrolase</keyword>
<proteinExistence type="inferred from homology"/>
<feature type="domain" description="Ubiquitin-like" evidence="11">
    <location>
        <begin position="1"/>
        <end position="71"/>
    </location>
</feature>
<feature type="coiled-coil region" evidence="8">
    <location>
        <begin position="130"/>
        <end position="157"/>
    </location>
</feature>
<dbReference type="Pfam" id="PF09668">
    <property type="entry name" value="Asp_protease"/>
    <property type="match status" value="1"/>
</dbReference>
<evidence type="ECO:0000256" key="7">
    <source>
        <dbReference type="ARBA" id="ARBA00022801"/>
    </source>
</evidence>
<feature type="region of interest" description="Disordered" evidence="9">
    <location>
        <begin position="327"/>
        <end position="362"/>
    </location>
</feature>
<evidence type="ECO:0000259" key="11">
    <source>
        <dbReference type="PROSITE" id="PS50053"/>
    </source>
</evidence>
<evidence type="ECO:0000256" key="4">
    <source>
        <dbReference type="ARBA" id="ARBA00021491"/>
    </source>
</evidence>
<dbReference type="SUPFAM" id="SSF54236">
    <property type="entry name" value="Ubiquitin-like"/>
    <property type="match status" value="1"/>
</dbReference>
<dbReference type="AlphaFoldDB" id="A0AA48IF41"/>
<comment type="function">
    <text evidence="1">Probable aspartic protease. May be involved in the regulation of exocytosis. Acts as a linker between the 19S proteasome and polyubiquitinated proteins via UBA domain interactions with ubiquitin for their subsequent degradation. Required for S-phase checkpoint control.</text>
</comment>
<sequence>MRLTVIAPENVYEHEVDPSMEVRDVKALVEAETGTPVENQTLSTDSGVALTSLEKSLSSYGLTGNSATLFLTFSDHRPFPSATSGSSSTSDDDFERMRLQALGDPRLMNQLRQANPEFAAAIQSGGARFRDMVRHQAEDVRRTKEEKERQTELLNADPYDIEAQKKIEEAIRMERVLENMSHAMEYSPESFGRVTMLYINVEVNGHPVKAFVDSGAQSTIISPECAEACGIMRLIDRRFEGIAQGVGTAKILGRVHSAQMRLGNLFLPVAFSVLEGQSVDLLFGLDMLKRHQACIDLAANCLRIGNTSIPFLSEHELPEQARMRPVLAPEAPGPSTLQPQPSAGPSVTTPALAGSSRAAGTTQSSADIQTLVSLGATPDQAAQLLEASGGDVDVAASMLFG</sequence>
<dbReference type="Gene3D" id="1.10.8.10">
    <property type="entry name" value="DNA helicase RuvA subunit, C-terminal domain"/>
    <property type="match status" value="1"/>
</dbReference>
<reference evidence="12" key="1">
    <citation type="journal article" date="2023" name="BMC Genomics">
        <title>Chromosome-level genome assemblies of Cutaneotrichosporon spp. (Trichosporonales, Basidiomycota) reveal imbalanced evolution between nucleotide sequences and chromosome synteny.</title>
        <authorList>
            <person name="Kobayashi Y."/>
            <person name="Kayamori A."/>
            <person name="Aoki K."/>
            <person name="Shiwa Y."/>
            <person name="Matsutani M."/>
            <person name="Fujita N."/>
            <person name="Sugita T."/>
            <person name="Iwasaki W."/>
            <person name="Tanaka N."/>
            <person name="Takashima M."/>
        </authorList>
    </citation>
    <scope>NUCLEOTIDE SEQUENCE</scope>
    <source>
        <strain evidence="12">HIS019</strain>
    </source>
</reference>
<dbReference type="PANTHER" id="PTHR15397:SF3">
    <property type="entry name" value="DNA DAMAGE INDUCIBLE 1 HOMOLOG 2"/>
    <property type="match status" value="1"/>
</dbReference>
<dbReference type="GeneID" id="85494051"/>
<dbReference type="InterPro" id="IPR019103">
    <property type="entry name" value="Peptidase_aspartic_DDI1-type"/>
</dbReference>
<comment type="subunit">
    <text evidence="3">Binds ubiquitin and polyubiquitinated proteins.</text>
</comment>
<keyword evidence="5" id="KW-0645">Protease</keyword>
<dbReference type="InterPro" id="IPR000626">
    <property type="entry name" value="Ubiquitin-like_dom"/>
</dbReference>
<dbReference type="SUPFAM" id="SSF50630">
    <property type="entry name" value="Acid proteases"/>
    <property type="match status" value="1"/>
</dbReference>
<dbReference type="GO" id="GO:0004190">
    <property type="term" value="F:aspartic-type endopeptidase activity"/>
    <property type="evidence" value="ECO:0007669"/>
    <property type="project" value="UniProtKB-KW"/>
</dbReference>
<dbReference type="PROSITE" id="PS50053">
    <property type="entry name" value="UBIQUITIN_2"/>
    <property type="match status" value="1"/>
</dbReference>
<evidence type="ECO:0000256" key="9">
    <source>
        <dbReference type="SAM" id="MobiDB-lite"/>
    </source>
</evidence>
<evidence type="ECO:0000256" key="6">
    <source>
        <dbReference type="ARBA" id="ARBA00022750"/>
    </source>
</evidence>
<dbReference type="RefSeq" id="XP_060455446.1">
    <property type="nucleotide sequence ID" value="XM_060598675.1"/>
</dbReference>
<keyword evidence="8" id="KW-0175">Coiled coil</keyword>
<evidence type="ECO:0000256" key="8">
    <source>
        <dbReference type="SAM" id="Coils"/>
    </source>
</evidence>
<dbReference type="EMBL" id="AP028214">
    <property type="protein sequence ID" value="BEI90181.1"/>
    <property type="molecule type" value="Genomic_DNA"/>
</dbReference>
<gene>
    <name evidence="12" type="primary">DDI1</name>
    <name evidence="12" type="ORF">CcaverHIS019_0302510</name>
</gene>